<dbReference type="GO" id="GO:0005886">
    <property type="term" value="C:plasma membrane"/>
    <property type="evidence" value="ECO:0007669"/>
    <property type="project" value="UniProtKB-SubCell"/>
</dbReference>
<keyword evidence="3" id="KW-1003">Cell membrane</keyword>
<dbReference type="GO" id="GO:0022857">
    <property type="term" value="F:transmembrane transporter activity"/>
    <property type="evidence" value="ECO:0007669"/>
    <property type="project" value="InterPro"/>
</dbReference>
<keyword evidence="5 8" id="KW-1133">Transmembrane helix</keyword>
<dbReference type="Proteomes" id="UP000290624">
    <property type="component" value="Unassembled WGS sequence"/>
</dbReference>
<evidence type="ECO:0000256" key="3">
    <source>
        <dbReference type="ARBA" id="ARBA00022475"/>
    </source>
</evidence>
<comment type="caution">
    <text evidence="9">The sequence shown here is derived from an EMBL/GenBank/DDBJ whole genome shotgun (WGS) entry which is preliminary data.</text>
</comment>
<evidence type="ECO:0000313" key="9">
    <source>
        <dbReference type="EMBL" id="RXW32966.1"/>
    </source>
</evidence>
<keyword evidence="10" id="KW-1185">Reference proteome</keyword>
<organism evidence="9 10">
    <name type="scientific">Propioniciclava flava</name>
    <dbReference type="NCBI Taxonomy" id="2072026"/>
    <lineage>
        <taxon>Bacteria</taxon>
        <taxon>Bacillati</taxon>
        <taxon>Actinomycetota</taxon>
        <taxon>Actinomycetes</taxon>
        <taxon>Propionibacteriales</taxon>
        <taxon>Propionibacteriaceae</taxon>
        <taxon>Propioniciclava</taxon>
    </lineage>
</organism>
<protein>
    <submittedName>
        <fullName evidence="9">Ligand-binding protein SH3</fullName>
    </submittedName>
</protein>
<dbReference type="InterPro" id="IPR045324">
    <property type="entry name" value="Small_multidrug_res"/>
</dbReference>
<dbReference type="AlphaFoldDB" id="A0A4Q2EJS4"/>
<accession>A0A4Q2EJS4</accession>
<dbReference type="SUPFAM" id="SSF103481">
    <property type="entry name" value="Multidrug resistance efflux transporter EmrE"/>
    <property type="match status" value="1"/>
</dbReference>
<evidence type="ECO:0000256" key="8">
    <source>
        <dbReference type="SAM" id="Phobius"/>
    </source>
</evidence>
<dbReference type="EMBL" id="PPCV01000002">
    <property type="protein sequence ID" value="RXW32966.1"/>
    <property type="molecule type" value="Genomic_DNA"/>
</dbReference>
<evidence type="ECO:0000256" key="4">
    <source>
        <dbReference type="ARBA" id="ARBA00022692"/>
    </source>
</evidence>
<feature type="transmembrane region" description="Helical" evidence="8">
    <location>
        <begin position="31"/>
        <end position="49"/>
    </location>
</feature>
<keyword evidence="4 7" id="KW-0812">Transmembrane</keyword>
<evidence type="ECO:0000256" key="2">
    <source>
        <dbReference type="ARBA" id="ARBA00022448"/>
    </source>
</evidence>
<name>A0A4Q2EJS4_9ACTN</name>
<evidence type="ECO:0000256" key="1">
    <source>
        <dbReference type="ARBA" id="ARBA00004651"/>
    </source>
</evidence>
<feature type="transmembrane region" description="Helical" evidence="8">
    <location>
        <begin position="56"/>
        <end position="76"/>
    </location>
</feature>
<comment type="subcellular location">
    <subcellularLocation>
        <location evidence="1 7">Cell membrane</location>
        <topology evidence="1 7">Multi-pass membrane protein</topology>
    </subcellularLocation>
</comment>
<dbReference type="PANTHER" id="PTHR30561:SF0">
    <property type="entry name" value="GUANIDINIUM EXPORTER"/>
    <property type="match status" value="1"/>
</dbReference>
<evidence type="ECO:0000256" key="7">
    <source>
        <dbReference type="RuleBase" id="RU003942"/>
    </source>
</evidence>
<sequence>MAWIVLVVAGLLEAVWATALSASAGLTQPVPSAVFAVATVLSVVGLGWSMRHIPTATAYAIWTGIGAVVTVVYAAATGAEHLTALRGLFLVGIIGCVVGLKKTSDDEQQAVAEELVEEPMDVD</sequence>
<dbReference type="RefSeq" id="WP_129457867.1">
    <property type="nucleotide sequence ID" value="NZ_PPCV01000002.1"/>
</dbReference>
<proteinExistence type="inferred from homology"/>
<gene>
    <name evidence="9" type="ORF">C1706_03575</name>
</gene>
<keyword evidence="2" id="KW-0813">Transport</keyword>
<reference evidence="9 10" key="1">
    <citation type="submission" date="2018-01" db="EMBL/GenBank/DDBJ databases">
        <title>Lactibacter flavus gen. nov., sp. nov., a novel bacterium of the family Propionibacteriaceae isolated from raw milk and dairy products.</title>
        <authorList>
            <person name="Wenning M."/>
            <person name="Breitenwieser F."/>
            <person name="Huptas C."/>
            <person name="von Neubeck M."/>
            <person name="Busse H.-J."/>
            <person name="Scherer S."/>
        </authorList>
    </citation>
    <scope>NUCLEOTIDE SEQUENCE [LARGE SCALE GENOMIC DNA]</scope>
    <source>
        <strain evidence="9 10">VG341</strain>
    </source>
</reference>
<dbReference type="PANTHER" id="PTHR30561">
    <property type="entry name" value="SMR FAMILY PROTON-DEPENDENT DRUG EFFLUX TRANSPORTER SUGE"/>
    <property type="match status" value="1"/>
</dbReference>
<evidence type="ECO:0000313" key="10">
    <source>
        <dbReference type="Proteomes" id="UP000290624"/>
    </source>
</evidence>
<comment type="similarity">
    <text evidence="7">Belongs to the drug/metabolite transporter (DMT) superfamily. Small multidrug resistance (SMR) (TC 2.A.7.1) family.</text>
</comment>
<evidence type="ECO:0000256" key="5">
    <source>
        <dbReference type="ARBA" id="ARBA00022989"/>
    </source>
</evidence>
<dbReference type="InterPro" id="IPR037185">
    <property type="entry name" value="EmrE-like"/>
</dbReference>
<keyword evidence="6 8" id="KW-0472">Membrane</keyword>
<evidence type="ECO:0000256" key="6">
    <source>
        <dbReference type="ARBA" id="ARBA00023136"/>
    </source>
</evidence>
<dbReference type="Pfam" id="PF00893">
    <property type="entry name" value="Multi_Drug_Res"/>
    <property type="match status" value="1"/>
</dbReference>
<dbReference type="InterPro" id="IPR000390">
    <property type="entry name" value="Small_drug/metabolite_transptr"/>
</dbReference>
<dbReference type="OrthoDB" id="21828at2"/>
<dbReference type="Gene3D" id="1.10.3730.20">
    <property type="match status" value="1"/>
</dbReference>
<feature type="transmembrane region" description="Helical" evidence="8">
    <location>
        <begin position="82"/>
        <end position="100"/>
    </location>
</feature>